<name>A0ACB6G1K3_9PLEO</name>
<comment type="caution">
    <text evidence="1">The sequence shown here is derived from an EMBL/GenBank/DDBJ whole genome shotgun (WGS) entry which is preliminary data.</text>
</comment>
<evidence type="ECO:0000313" key="1">
    <source>
        <dbReference type="EMBL" id="KAB2110600.1"/>
    </source>
</evidence>
<accession>A0ACB6G1K3</accession>
<dbReference type="EMBL" id="PDWZ02000001">
    <property type="protein sequence ID" value="KAB2110600.1"/>
    <property type="molecule type" value="Genomic_DNA"/>
</dbReference>
<reference evidence="1 2" key="1">
    <citation type="journal article" date="2019" name="bioRxiv">
        <title>Genomics, evolutionary history and diagnostics of the Alternaria alternata species group including apple and Asian pear pathotypes.</title>
        <authorList>
            <person name="Armitage A.D."/>
            <person name="Cockerton H.M."/>
            <person name="Sreenivasaprasad S."/>
            <person name="Woodhall J.W."/>
            <person name="Lane C.R."/>
            <person name="Harrison R.J."/>
            <person name="Clarkson J.P."/>
        </authorList>
    </citation>
    <scope>NUCLEOTIDE SEQUENCE [LARGE SCALE GENOMIC DNA]</scope>
    <source>
        <strain evidence="1 2">FERA 650</strain>
    </source>
</reference>
<sequence length="121" mass="13300">MAPPEVIVTLAANMIRPRSNTTCELTTFNPDNFNKTDAQTTASSIYATLSESTKLQLLGPQLEITGPELLSSYHTDASRAWTTHDSSIPLALRDTQFKRPSPEQVSSAFPSELPPRPLSKR</sequence>
<protein>
    <submittedName>
        <fullName evidence="1">Uncharacterized protein</fullName>
    </submittedName>
</protein>
<proteinExistence type="predicted"/>
<gene>
    <name evidence="1" type="ORF">AG0111_0g2449</name>
</gene>
<organism evidence="1 2">
    <name type="scientific">Alternaria gaisen</name>
    <dbReference type="NCBI Taxonomy" id="167740"/>
    <lineage>
        <taxon>Eukaryota</taxon>
        <taxon>Fungi</taxon>
        <taxon>Dikarya</taxon>
        <taxon>Ascomycota</taxon>
        <taxon>Pezizomycotina</taxon>
        <taxon>Dothideomycetes</taxon>
        <taxon>Pleosporomycetidae</taxon>
        <taxon>Pleosporales</taxon>
        <taxon>Pleosporineae</taxon>
        <taxon>Pleosporaceae</taxon>
        <taxon>Alternaria</taxon>
        <taxon>Alternaria sect. Alternaria</taxon>
    </lineage>
</organism>
<keyword evidence="2" id="KW-1185">Reference proteome</keyword>
<evidence type="ECO:0000313" key="2">
    <source>
        <dbReference type="Proteomes" id="UP000293547"/>
    </source>
</evidence>
<dbReference type="Proteomes" id="UP000293547">
    <property type="component" value="Unassembled WGS sequence"/>
</dbReference>